<evidence type="ECO:0000313" key="3">
    <source>
        <dbReference type="Proteomes" id="UP000242519"/>
    </source>
</evidence>
<organism evidence="2 3">
    <name type="scientific">Diplocarpon coronariae</name>
    <dbReference type="NCBI Taxonomy" id="2795749"/>
    <lineage>
        <taxon>Eukaryota</taxon>
        <taxon>Fungi</taxon>
        <taxon>Dikarya</taxon>
        <taxon>Ascomycota</taxon>
        <taxon>Pezizomycotina</taxon>
        <taxon>Leotiomycetes</taxon>
        <taxon>Helotiales</taxon>
        <taxon>Drepanopezizaceae</taxon>
        <taxon>Diplocarpon</taxon>
    </lineage>
</organism>
<dbReference type="EMBL" id="MZNU01000430">
    <property type="protein sequence ID" value="OWO97624.1"/>
    <property type="molecule type" value="Genomic_DNA"/>
</dbReference>
<feature type="compositionally biased region" description="Low complexity" evidence="1">
    <location>
        <begin position="72"/>
        <end position="83"/>
    </location>
</feature>
<protein>
    <submittedName>
        <fullName evidence="2">Uncharacterized protein</fullName>
    </submittedName>
</protein>
<feature type="region of interest" description="Disordered" evidence="1">
    <location>
        <begin position="1"/>
        <end position="83"/>
    </location>
</feature>
<feature type="compositionally biased region" description="Acidic residues" evidence="1">
    <location>
        <begin position="60"/>
        <end position="71"/>
    </location>
</feature>
<accession>A0A218YT59</accession>
<feature type="compositionally biased region" description="Basic and acidic residues" evidence="1">
    <location>
        <begin position="1"/>
        <end position="10"/>
    </location>
</feature>
<feature type="compositionally biased region" description="Polar residues" evidence="1">
    <location>
        <begin position="46"/>
        <end position="55"/>
    </location>
</feature>
<reference evidence="2 3" key="1">
    <citation type="submission" date="2017-04" db="EMBL/GenBank/DDBJ databases">
        <title>Draft genome sequence of Marssonina coronaria NL1: causal agent of apple blotch.</title>
        <authorList>
            <person name="Cheng Q."/>
        </authorList>
    </citation>
    <scope>NUCLEOTIDE SEQUENCE [LARGE SCALE GENOMIC DNA]</scope>
    <source>
        <strain evidence="2 3">NL1</strain>
    </source>
</reference>
<feature type="region of interest" description="Disordered" evidence="1">
    <location>
        <begin position="137"/>
        <end position="176"/>
    </location>
</feature>
<sequence>MNSNVTDRHTNRNPSESATGSNTAPTWRHINWEKGSGSAPLETRTPLPSSRPTSTHRLDDEEDECPMDADDPVPTTPSLSPSSIQAHIFSRRAIETTDGPEYQHVDCIRHAGCHFYPMKNPASDAERKEHEVGEYFQRERVSKTPRSESLSCPKPAGQMRRKSQDEQVLDEVDAEL</sequence>
<proteinExistence type="predicted"/>
<evidence type="ECO:0000313" key="2">
    <source>
        <dbReference type="EMBL" id="OWO97624.1"/>
    </source>
</evidence>
<feature type="compositionally biased region" description="Polar residues" evidence="1">
    <location>
        <begin position="12"/>
        <end position="25"/>
    </location>
</feature>
<gene>
    <name evidence="2" type="ORF">B2J93_8605</name>
</gene>
<dbReference type="InParanoid" id="A0A218YT59"/>
<dbReference type="AlphaFoldDB" id="A0A218YT59"/>
<dbReference type="Proteomes" id="UP000242519">
    <property type="component" value="Unassembled WGS sequence"/>
</dbReference>
<comment type="caution">
    <text evidence="2">The sequence shown here is derived from an EMBL/GenBank/DDBJ whole genome shotgun (WGS) entry which is preliminary data.</text>
</comment>
<feature type="compositionally biased region" description="Basic and acidic residues" evidence="1">
    <location>
        <begin position="137"/>
        <end position="146"/>
    </location>
</feature>
<feature type="compositionally biased region" description="Acidic residues" evidence="1">
    <location>
        <begin position="167"/>
        <end position="176"/>
    </location>
</feature>
<keyword evidence="3" id="KW-1185">Reference proteome</keyword>
<name>A0A218YT59_9HELO</name>
<evidence type="ECO:0000256" key="1">
    <source>
        <dbReference type="SAM" id="MobiDB-lite"/>
    </source>
</evidence>